<protein>
    <submittedName>
        <fullName evidence="2">Uncharacterized protein</fullName>
    </submittedName>
</protein>
<evidence type="ECO:0000313" key="2">
    <source>
        <dbReference type="EMBL" id="ACM26671.1"/>
    </source>
</evidence>
<dbReference type="AlphaFoldDB" id="B9JFI1"/>
<dbReference type="EMBL" id="CP000628">
    <property type="protein sequence ID" value="ACM26671.1"/>
    <property type="molecule type" value="Genomic_DNA"/>
</dbReference>
<proteinExistence type="predicted"/>
<dbReference type="eggNOG" id="ENOG50300AP">
    <property type="taxonomic scope" value="Bacteria"/>
</dbReference>
<accession>B9JFI1</accession>
<feature type="region of interest" description="Disordered" evidence="1">
    <location>
        <begin position="1"/>
        <end position="24"/>
    </location>
</feature>
<name>B9JFI1_RHIR8</name>
<dbReference type="Proteomes" id="UP000001600">
    <property type="component" value="Chromosome 1"/>
</dbReference>
<reference evidence="2 3" key="1">
    <citation type="journal article" date="2009" name="J. Bacteriol.">
        <title>Genome sequences of three Agrobacterium biovars help elucidate the evolution of multichromosome genomes in bacteria.</title>
        <authorList>
            <person name="Slater S.C."/>
            <person name="Goldman B.S."/>
            <person name="Goodner B."/>
            <person name="Setubal J.C."/>
            <person name="Farrand S.K."/>
            <person name="Nester E.W."/>
            <person name="Burr T.J."/>
            <person name="Banta L."/>
            <person name="Dickerman A.W."/>
            <person name="Paulsen I."/>
            <person name="Otten L."/>
            <person name="Suen G."/>
            <person name="Welch R."/>
            <person name="Almeida N.F."/>
            <person name="Arnold F."/>
            <person name="Burton O.T."/>
            <person name="Du Z."/>
            <person name="Ewing A."/>
            <person name="Godsy E."/>
            <person name="Heisel S."/>
            <person name="Houmiel K.L."/>
            <person name="Jhaveri J."/>
            <person name="Lu J."/>
            <person name="Miller N.M."/>
            <person name="Norton S."/>
            <person name="Chen Q."/>
            <person name="Phoolcharoen W."/>
            <person name="Ohlin V."/>
            <person name="Ondrusek D."/>
            <person name="Pride N."/>
            <person name="Stricklin S.L."/>
            <person name="Sun J."/>
            <person name="Wheeler C."/>
            <person name="Wilson L."/>
            <person name="Zhu H."/>
            <person name="Wood D.W."/>
        </authorList>
    </citation>
    <scope>NUCLEOTIDE SEQUENCE [LARGE SCALE GENOMIC DNA]</scope>
    <source>
        <strain evidence="3">K84 / ATCC BAA-868</strain>
    </source>
</reference>
<dbReference type="RefSeq" id="WP_012651521.1">
    <property type="nucleotide sequence ID" value="NC_011985.1"/>
</dbReference>
<dbReference type="HOGENOM" id="CLU_1674217_0_0_5"/>
<organism evidence="2 3">
    <name type="scientific">Rhizobium rhizogenes (strain K84 / ATCC BAA-868)</name>
    <name type="common">Agrobacterium radiobacter</name>
    <dbReference type="NCBI Taxonomy" id="311403"/>
    <lineage>
        <taxon>Bacteria</taxon>
        <taxon>Pseudomonadati</taxon>
        <taxon>Pseudomonadota</taxon>
        <taxon>Alphaproteobacteria</taxon>
        <taxon>Hyphomicrobiales</taxon>
        <taxon>Rhizobiaceae</taxon>
        <taxon>Rhizobium/Agrobacterium group</taxon>
        <taxon>Rhizobium</taxon>
    </lineage>
</organism>
<evidence type="ECO:0000313" key="3">
    <source>
        <dbReference type="Proteomes" id="UP000001600"/>
    </source>
</evidence>
<sequence length="157" mass="17677">MVDHRKQPSKKHRPDALSDNAFTPHEIASDTSWADLPEMEQPPVSADAYVQAYLADPETYWWSTNDYSSREADVVLKRVLAIIAQARLPDHKQALGQLGVGPLENMMSDTLLDLLGPWMPFTAAMCYALGSVRMEFEPPALQRRLATMILHSRGKDR</sequence>
<dbReference type="KEGG" id="ara:Arad_2495"/>
<gene>
    <name evidence="2" type="ordered locus">Arad_2495</name>
</gene>
<evidence type="ECO:0000256" key="1">
    <source>
        <dbReference type="SAM" id="MobiDB-lite"/>
    </source>
</evidence>